<reference evidence="3 4" key="1">
    <citation type="submission" date="2019-02" db="EMBL/GenBank/DDBJ databases">
        <title>Deep-cultivation of Planctomycetes and their phenomic and genomic characterization uncovers novel biology.</title>
        <authorList>
            <person name="Wiegand S."/>
            <person name="Jogler M."/>
            <person name="Boedeker C."/>
            <person name="Pinto D."/>
            <person name="Vollmers J."/>
            <person name="Rivas-Marin E."/>
            <person name="Kohn T."/>
            <person name="Peeters S.H."/>
            <person name="Heuer A."/>
            <person name="Rast P."/>
            <person name="Oberbeckmann S."/>
            <person name="Bunk B."/>
            <person name="Jeske O."/>
            <person name="Meyerdierks A."/>
            <person name="Storesund J.E."/>
            <person name="Kallscheuer N."/>
            <person name="Luecker S."/>
            <person name="Lage O.M."/>
            <person name="Pohl T."/>
            <person name="Merkel B.J."/>
            <person name="Hornburger P."/>
            <person name="Mueller R.-W."/>
            <person name="Bruemmer F."/>
            <person name="Labrenz M."/>
            <person name="Spormann A.M."/>
            <person name="Op Den Camp H."/>
            <person name="Overmann J."/>
            <person name="Amann R."/>
            <person name="Jetten M.S.M."/>
            <person name="Mascher T."/>
            <person name="Medema M.H."/>
            <person name="Devos D.P."/>
            <person name="Kaster A.-K."/>
            <person name="Ovreas L."/>
            <person name="Rohde M."/>
            <person name="Galperin M.Y."/>
            <person name="Jogler C."/>
        </authorList>
    </citation>
    <scope>NUCLEOTIDE SEQUENCE [LARGE SCALE GENOMIC DNA]</scope>
    <source>
        <strain evidence="3 4">Pla52n</strain>
    </source>
</reference>
<dbReference type="Proteomes" id="UP000320176">
    <property type="component" value="Unassembled WGS sequence"/>
</dbReference>
<organism evidence="3 4">
    <name type="scientific">Stieleria varia</name>
    <dbReference type="NCBI Taxonomy" id="2528005"/>
    <lineage>
        <taxon>Bacteria</taxon>
        <taxon>Pseudomonadati</taxon>
        <taxon>Planctomycetota</taxon>
        <taxon>Planctomycetia</taxon>
        <taxon>Pirellulales</taxon>
        <taxon>Pirellulaceae</taxon>
        <taxon>Stieleria</taxon>
    </lineage>
</organism>
<name>A0A5C6B8H4_9BACT</name>
<evidence type="ECO:0000256" key="1">
    <source>
        <dbReference type="SAM" id="MobiDB-lite"/>
    </source>
</evidence>
<feature type="chain" id="PRO_5023060279" description="Secreted protein" evidence="2">
    <location>
        <begin position="23"/>
        <end position="62"/>
    </location>
</feature>
<dbReference type="EMBL" id="SJPN01000001">
    <property type="protein sequence ID" value="TWU08067.1"/>
    <property type="molecule type" value="Genomic_DNA"/>
</dbReference>
<protein>
    <recommendedName>
        <fullName evidence="5">Secreted protein</fullName>
    </recommendedName>
</protein>
<feature type="region of interest" description="Disordered" evidence="1">
    <location>
        <begin position="25"/>
        <end position="62"/>
    </location>
</feature>
<evidence type="ECO:0000313" key="3">
    <source>
        <dbReference type="EMBL" id="TWU08067.1"/>
    </source>
</evidence>
<keyword evidence="2" id="KW-0732">Signal</keyword>
<keyword evidence="4" id="KW-1185">Reference proteome</keyword>
<sequence precursor="true">MKKLTFASVVMFCFMAVSSVGCGDSKPVVNKPPENAVPTSELPSQKGYEDAMKAQGKQGPGN</sequence>
<evidence type="ECO:0000256" key="2">
    <source>
        <dbReference type="SAM" id="SignalP"/>
    </source>
</evidence>
<accession>A0A5C6B8H4</accession>
<feature type="signal peptide" evidence="2">
    <location>
        <begin position="1"/>
        <end position="22"/>
    </location>
</feature>
<comment type="caution">
    <text evidence="3">The sequence shown here is derived from an EMBL/GenBank/DDBJ whole genome shotgun (WGS) entry which is preliminary data.</text>
</comment>
<dbReference type="OrthoDB" id="9945682at2"/>
<proteinExistence type="predicted"/>
<evidence type="ECO:0000313" key="4">
    <source>
        <dbReference type="Proteomes" id="UP000320176"/>
    </source>
</evidence>
<dbReference type="AlphaFoldDB" id="A0A5C6B8H4"/>
<evidence type="ECO:0008006" key="5">
    <source>
        <dbReference type="Google" id="ProtNLM"/>
    </source>
</evidence>
<dbReference type="PROSITE" id="PS51257">
    <property type="entry name" value="PROKAR_LIPOPROTEIN"/>
    <property type="match status" value="1"/>
</dbReference>
<gene>
    <name evidence="3" type="ORF">Pla52n_06480</name>
</gene>
<dbReference type="RefSeq" id="WP_146518177.1">
    <property type="nucleotide sequence ID" value="NZ_CP151726.1"/>
</dbReference>